<evidence type="ECO:0000256" key="10">
    <source>
        <dbReference type="PROSITE-ProRule" id="PRU01384"/>
    </source>
</evidence>
<dbReference type="InterPro" id="IPR013757">
    <property type="entry name" value="Topo_IIA_A_a_sf"/>
</dbReference>
<comment type="function">
    <text evidence="9">A type II topoisomerase that negatively supercoils closed circular double-stranded (ds) DNA in an ATP-dependent manner to modulate DNA topology and maintain chromosomes in an underwound state. Negative supercoiling favors strand separation, and DNA replication, transcription, recombination and repair, all of which involve strand separation. Also able to catalyze the interconversion of other topological isomers of dsDNA rings, including catenanes and knotted rings. Type II topoisomerases break and join 2 DNA strands simultaneously in an ATP-dependent manner.</text>
</comment>
<dbReference type="EMBL" id="MNYI01000075">
    <property type="protein sequence ID" value="OIP41604.1"/>
    <property type="molecule type" value="Genomic_DNA"/>
</dbReference>
<feature type="domain" description="Topo IIA-type catalytic" evidence="11">
    <location>
        <begin position="39"/>
        <end position="504"/>
    </location>
</feature>
<dbReference type="PANTHER" id="PTHR43493">
    <property type="entry name" value="DNA GYRASE/TOPOISOMERASE SUBUNIT A"/>
    <property type="match status" value="1"/>
</dbReference>
<dbReference type="GO" id="GO:0034335">
    <property type="term" value="F:DNA negative supercoiling activity"/>
    <property type="evidence" value="ECO:0007669"/>
    <property type="project" value="UniProtKB-ARBA"/>
</dbReference>
<dbReference type="EC" id="5.6.2.2" evidence="9"/>
<comment type="caution">
    <text evidence="12">The sequence shown here is derived from an EMBL/GenBank/DDBJ whole genome shotgun (WGS) entry which is preliminary data.</text>
</comment>
<dbReference type="FunFam" id="1.10.268.10:FF:000001">
    <property type="entry name" value="DNA gyrase subunit A"/>
    <property type="match status" value="1"/>
</dbReference>
<dbReference type="Pfam" id="PF00521">
    <property type="entry name" value="DNA_topoisoIV"/>
    <property type="match status" value="1"/>
</dbReference>
<dbReference type="FunFam" id="2.120.10.90:FF:000005">
    <property type="entry name" value="DNA topoisomerase 4 subunit A"/>
    <property type="match status" value="1"/>
</dbReference>
<dbReference type="SUPFAM" id="SSF101904">
    <property type="entry name" value="GyrA/ParC C-terminal domain-like"/>
    <property type="match status" value="1"/>
</dbReference>
<dbReference type="SUPFAM" id="SSF56719">
    <property type="entry name" value="Type II DNA topoisomerase"/>
    <property type="match status" value="1"/>
</dbReference>
<dbReference type="InterPro" id="IPR013758">
    <property type="entry name" value="Topo_IIA_A/C_ab"/>
</dbReference>
<dbReference type="CDD" id="cd00187">
    <property type="entry name" value="TOP4c"/>
    <property type="match status" value="1"/>
</dbReference>
<evidence type="ECO:0000256" key="2">
    <source>
        <dbReference type="ARBA" id="ARBA00008263"/>
    </source>
</evidence>
<evidence type="ECO:0000256" key="5">
    <source>
        <dbReference type="ARBA" id="ARBA00023029"/>
    </source>
</evidence>
<dbReference type="FunFam" id="3.30.1360.40:FF:000002">
    <property type="entry name" value="DNA gyrase subunit A"/>
    <property type="match status" value="1"/>
</dbReference>
<dbReference type="GO" id="GO:0009330">
    <property type="term" value="C:DNA topoisomerase type II (double strand cut, ATP-hydrolyzing) complex"/>
    <property type="evidence" value="ECO:0007669"/>
    <property type="project" value="TreeGrafter"/>
</dbReference>
<dbReference type="InterPro" id="IPR013760">
    <property type="entry name" value="Topo_IIA-like_dom_sf"/>
</dbReference>
<evidence type="ECO:0000256" key="3">
    <source>
        <dbReference type="ARBA" id="ARBA00022741"/>
    </source>
</evidence>
<accession>A0A1J5DZM2</accession>
<dbReference type="HAMAP" id="MF_01897">
    <property type="entry name" value="GyrA"/>
    <property type="match status" value="1"/>
</dbReference>
<keyword evidence="6 9" id="KW-0238">DNA-binding</keyword>
<dbReference type="GO" id="GO:0005737">
    <property type="term" value="C:cytoplasm"/>
    <property type="evidence" value="ECO:0007669"/>
    <property type="project" value="UniProtKB-SubCell"/>
</dbReference>
<comment type="miscellaneous">
    <text evidence="9">Few gyrases are as efficient as E.coli at forming negative supercoils. Not all organisms have 2 type II topoisomerases; in organisms with a single type II topoisomerase this enzyme also has to decatenate newly replicated chromosomes.</text>
</comment>
<evidence type="ECO:0000256" key="9">
    <source>
        <dbReference type="HAMAP-Rule" id="MF_01897"/>
    </source>
</evidence>
<evidence type="ECO:0000256" key="4">
    <source>
        <dbReference type="ARBA" id="ARBA00022840"/>
    </source>
</evidence>
<dbReference type="GO" id="GO:0006261">
    <property type="term" value="P:DNA-templated DNA replication"/>
    <property type="evidence" value="ECO:0007669"/>
    <property type="project" value="UniProtKB-UniRule"/>
</dbReference>
<gene>
    <name evidence="9" type="primary">gyrA</name>
    <name evidence="12" type="ORF">AUJ95_02970</name>
</gene>
<dbReference type="InterPro" id="IPR002205">
    <property type="entry name" value="Topo_IIA_dom_A"/>
</dbReference>
<dbReference type="SMART" id="SM00434">
    <property type="entry name" value="TOP4c"/>
    <property type="match status" value="1"/>
</dbReference>
<dbReference type="Gene3D" id="3.90.199.10">
    <property type="entry name" value="Topoisomerase II, domain 5"/>
    <property type="match status" value="1"/>
</dbReference>
<dbReference type="InterPro" id="IPR035516">
    <property type="entry name" value="Gyrase/topoIV_suA_C"/>
</dbReference>
<comment type="subunit">
    <text evidence="9">Heterotetramer, composed of two GyrA and two GyrB chains. In the heterotetramer, GyrA contains the active site tyrosine that forms a transient covalent intermediate with DNA, while GyrB binds cofactors and catalyzes ATP hydrolysis.</text>
</comment>
<dbReference type="PANTHER" id="PTHR43493:SF5">
    <property type="entry name" value="DNA GYRASE SUBUNIT A, CHLOROPLASTIC_MITOCHONDRIAL"/>
    <property type="match status" value="1"/>
</dbReference>
<comment type="caution">
    <text evidence="9">Lacks conserved residue(s) required for the propagation of feature annotation.</text>
</comment>
<keyword evidence="5 9" id="KW-0799">Topoisomerase</keyword>
<dbReference type="NCBIfam" id="NF004044">
    <property type="entry name" value="PRK05561.1"/>
    <property type="match status" value="1"/>
</dbReference>
<dbReference type="AlphaFoldDB" id="A0A1J5DZM2"/>
<comment type="similarity">
    <text evidence="2 9">Belongs to the type II topoisomerase GyrA/ParC subunit family.</text>
</comment>
<evidence type="ECO:0000259" key="11">
    <source>
        <dbReference type="PROSITE" id="PS52040"/>
    </source>
</evidence>
<dbReference type="NCBIfam" id="TIGR01063">
    <property type="entry name" value="gyrA"/>
    <property type="match status" value="1"/>
</dbReference>
<organism evidence="12 13">
    <name type="scientific">Candidatus Desantisbacteria bacterium CG2_30_40_21</name>
    <dbReference type="NCBI Taxonomy" id="1817895"/>
    <lineage>
        <taxon>Bacteria</taxon>
        <taxon>Candidatus Desantisiibacteriota</taxon>
    </lineage>
</organism>
<dbReference type="GO" id="GO:0005524">
    <property type="term" value="F:ATP binding"/>
    <property type="evidence" value="ECO:0007669"/>
    <property type="project" value="UniProtKB-UniRule"/>
</dbReference>
<proteinExistence type="inferred from homology"/>
<protein>
    <recommendedName>
        <fullName evidence="9">DNA gyrase subunit A</fullName>
        <ecNumber evidence="9">5.6.2.2</ecNumber>
    </recommendedName>
</protein>
<dbReference type="GO" id="GO:0003677">
    <property type="term" value="F:DNA binding"/>
    <property type="evidence" value="ECO:0007669"/>
    <property type="project" value="UniProtKB-UniRule"/>
</dbReference>
<dbReference type="Gene3D" id="1.10.268.10">
    <property type="entry name" value="Topoisomerase, domain 3"/>
    <property type="match status" value="1"/>
</dbReference>
<feature type="active site" description="O-(5'-phospho-DNA)-tyrosine intermediate" evidence="9 10">
    <location>
        <position position="127"/>
    </location>
</feature>
<evidence type="ECO:0000313" key="13">
    <source>
        <dbReference type="Proteomes" id="UP000183085"/>
    </source>
</evidence>
<dbReference type="STRING" id="1817895.AUJ95_02970"/>
<dbReference type="Proteomes" id="UP000183085">
    <property type="component" value="Unassembled WGS sequence"/>
</dbReference>
<evidence type="ECO:0000256" key="8">
    <source>
        <dbReference type="ARBA" id="ARBA00063644"/>
    </source>
</evidence>
<dbReference type="InterPro" id="IPR006691">
    <property type="entry name" value="GyrA/parC_rep"/>
</dbReference>
<dbReference type="Pfam" id="PF03989">
    <property type="entry name" value="DNA_gyraseA_C"/>
    <property type="match status" value="6"/>
</dbReference>
<evidence type="ECO:0000256" key="1">
    <source>
        <dbReference type="ARBA" id="ARBA00000185"/>
    </source>
</evidence>
<comment type="catalytic activity">
    <reaction evidence="1 9 10">
        <text>ATP-dependent breakage, passage and rejoining of double-stranded DNA.</text>
        <dbReference type="EC" id="5.6.2.2"/>
    </reaction>
</comment>
<comment type="subcellular location">
    <subcellularLocation>
        <location evidence="9">Cytoplasm</location>
    </subcellularLocation>
</comment>
<evidence type="ECO:0000256" key="6">
    <source>
        <dbReference type="ARBA" id="ARBA00023125"/>
    </source>
</evidence>
<dbReference type="NCBIfam" id="NF004043">
    <property type="entry name" value="PRK05560.1"/>
    <property type="match status" value="1"/>
</dbReference>
<keyword evidence="9" id="KW-0963">Cytoplasm</keyword>
<keyword evidence="4 9" id="KW-0067">ATP-binding</keyword>
<keyword evidence="3 9" id="KW-0547">Nucleotide-binding</keyword>
<dbReference type="Gene3D" id="3.30.1360.40">
    <property type="match status" value="1"/>
</dbReference>
<sequence length="831" mass="93351">MSIILDQSKQQRVIPRHIEDEMKDSYIDYAMSVIVGRALPDVRDGLKPVHRRILYAMNDLSLTYDKPYKKSARLVGEVLGKYHPHGDTAVYDTMVRMAQDFSYRYPFVDGQGNFGSIDGDNPAAMRYTETRLSKIAGEMLKDIDSQTVDFISNFDESLEEPSILPARLPNLLLNGTTGIAVGMATNIPPHNLGEIVDATIKLINNPQATIEELLEIIQGPDFPTGGIIFGKESLKQIYLTGRGAILTRARTTIETTKQGRESIIVTEIPYQVNKAEMIKKIAELVKLKKLENISEIRDESDREGLRIVVEIKRDGDARVVLNQLYKHTRLQTSFGVIMLALVDNQPQILNVKQIMQYYIGHRRNIIVRRTKYELKKAEERAHILEGFKIALDNLDAVIATIRAAKSPAEAKKALVANFGLSEIQAQAILEMQLQRITALERNKIEEEYLNFIRLIEQLRSILASGKKVDEIIEKDLLEIKKLYDNGRRTQIITEMPQEINIEDLITEEEMVIAISHTRYIKRIPLSAYRAQHRGGTGVTGMGTRDEDFVEHVYVASTHEYILFFTTKGKVYWLKVHEIPEAGRIARGKALVNFFQLEPGEEITASVQVREFTPDSYLLMATKKGIIKKTQLMEYSRPRVGGIIAINLNEGDELIRVELTNGSSDVILSTKLGKAIRFHETDVRSVARGSIGVIGIRFADKGKEGEEDEEGKEKKEDEVVGMVVAKEGLTLLTVTANGYGKRTNITEYRNQARGGSGVIDIKTTEKNGEVVAIREVSDDSEVIIMTESGKMIRCRAKDISVIGRNTQGVRLIKLKNKDRVTAIAEVGGTEEL</sequence>
<dbReference type="FunFam" id="3.90.199.10:FF:000001">
    <property type="entry name" value="DNA gyrase subunit A"/>
    <property type="match status" value="1"/>
</dbReference>
<name>A0A1J5DZM2_9BACT</name>
<dbReference type="GO" id="GO:0006265">
    <property type="term" value="P:DNA topological change"/>
    <property type="evidence" value="ECO:0007669"/>
    <property type="project" value="UniProtKB-UniRule"/>
</dbReference>
<evidence type="ECO:0000256" key="7">
    <source>
        <dbReference type="ARBA" id="ARBA00023235"/>
    </source>
</evidence>
<dbReference type="PROSITE" id="PS52040">
    <property type="entry name" value="TOPO_IIA"/>
    <property type="match status" value="1"/>
</dbReference>
<evidence type="ECO:0000313" key="12">
    <source>
        <dbReference type="EMBL" id="OIP41604.1"/>
    </source>
</evidence>
<keyword evidence="7 9" id="KW-0413">Isomerase</keyword>
<comment type="subunit">
    <text evidence="8">Heterotetramer composed of ParC and ParE.</text>
</comment>
<reference evidence="12 13" key="1">
    <citation type="journal article" date="2016" name="Environ. Microbiol.">
        <title>Genomic resolution of a cold subsurface aquifer community provides metabolic insights for novel microbes adapted to high CO concentrations.</title>
        <authorList>
            <person name="Probst A.J."/>
            <person name="Castelle C.J."/>
            <person name="Singh A."/>
            <person name="Brown C.T."/>
            <person name="Anantharaman K."/>
            <person name="Sharon I."/>
            <person name="Hug L.A."/>
            <person name="Burstein D."/>
            <person name="Emerson J.B."/>
            <person name="Thomas B.C."/>
            <person name="Banfield J.F."/>
        </authorList>
    </citation>
    <scope>NUCLEOTIDE SEQUENCE [LARGE SCALE GENOMIC DNA]</scope>
    <source>
        <strain evidence="12">CG2_30_40_21</strain>
    </source>
</reference>
<dbReference type="InterPro" id="IPR050220">
    <property type="entry name" value="Type_II_DNA_Topoisomerases"/>
</dbReference>
<dbReference type="GO" id="GO:0005694">
    <property type="term" value="C:chromosome"/>
    <property type="evidence" value="ECO:0007669"/>
    <property type="project" value="InterPro"/>
</dbReference>
<dbReference type="InterPro" id="IPR005743">
    <property type="entry name" value="GyrA"/>
</dbReference>
<dbReference type="Gene3D" id="2.120.10.90">
    <property type="entry name" value="DNA gyrase/topoisomerase IV, subunit A, C-terminal"/>
    <property type="match status" value="1"/>
</dbReference>